<dbReference type="InterPro" id="IPR010982">
    <property type="entry name" value="Lambda_DNA-bd_dom_sf"/>
</dbReference>
<evidence type="ECO:0000259" key="1">
    <source>
        <dbReference type="PROSITE" id="PS50943"/>
    </source>
</evidence>
<evidence type="ECO:0000313" key="2">
    <source>
        <dbReference type="EMBL" id="SDC20778.1"/>
    </source>
</evidence>
<proteinExistence type="predicted"/>
<dbReference type="EMBL" id="FMYH01000002">
    <property type="protein sequence ID" value="SDC20778.1"/>
    <property type="molecule type" value="Genomic_DNA"/>
</dbReference>
<accession>A0A1G6JQ29</accession>
<dbReference type="STRING" id="1814289.SAMN05216410_1388"/>
<name>A0A1G6JQ29_9MICO</name>
<gene>
    <name evidence="2" type="ORF">SAMN05216410_1388</name>
</gene>
<dbReference type="GO" id="GO:0003677">
    <property type="term" value="F:DNA binding"/>
    <property type="evidence" value="ECO:0007669"/>
    <property type="project" value="InterPro"/>
</dbReference>
<dbReference type="SUPFAM" id="SSF47413">
    <property type="entry name" value="lambda repressor-like DNA-binding domains"/>
    <property type="match status" value="1"/>
</dbReference>
<dbReference type="SMART" id="SM00530">
    <property type="entry name" value="HTH_XRE"/>
    <property type="match status" value="1"/>
</dbReference>
<reference evidence="2 3" key="1">
    <citation type="submission" date="2016-09" db="EMBL/GenBank/DDBJ databases">
        <authorList>
            <person name="Capua I."/>
            <person name="De Benedictis P."/>
            <person name="Joannis T."/>
            <person name="Lombin L.H."/>
            <person name="Cattoli G."/>
        </authorList>
    </citation>
    <scope>NUCLEOTIDE SEQUENCE [LARGE SCALE GENOMIC DNA]</scope>
    <source>
        <strain evidence="2 3">ISLP-3</strain>
    </source>
</reference>
<dbReference type="Gene3D" id="1.10.260.40">
    <property type="entry name" value="lambda repressor-like DNA-binding domains"/>
    <property type="match status" value="1"/>
</dbReference>
<dbReference type="Proteomes" id="UP000199039">
    <property type="component" value="Unassembled WGS sequence"/>
</dbReference>
<dbReference type="Pfam" id="PF13560">
    <property type="entry name" value="HTH_31"/>
    <property type="match status" value="1"/>
</dbReference>
<dbReference type="PROSITE" id="PS50943">
    <property type="entry name" value="HTH_CROC1"/>
    <property type="match status" value="1"/>
</dbReference>
<sequence>MKRSRTYLPATTHALQALGAQIAAGRREMGWSAAELAGRLGVTAPLVTRIEKGAPGTAVGTVLEAAILCGVPLFGADPDDLDDVAERTRDRLALLPQRVRSHRIEIDNDF</sequence>
<keyword evidence="3" id="KW-1185">Reference proteome</keyword>
<evidence type="ECO:0000313" key="3">
    <source>
        <dbReference type="Proteomes" id="UP000199039"/>
    </source>
</evidence>
<dbReference type="AlphaFoldDB" id="A0A1G6JQ29"/>
<organism evidence="2 3">
    <name type="scientific">Sanguibacter gelidistatuariae</name>
    <dbReference type="NCBI Taxonomy" id="1814289"/>
    <lineage>
        <taxon>Bacteria</taxon>
        <taxon>Bacillati</taxon>
        <taxon>Actinomycetota</taxon>
        <taxon>Actinomycetes</taxon>
        <taxon>Micrococcales</taxon>
        <taxon>Sanguibacteraceae</taxon>
        <taxon>Sanguibacter</taxon>
    </lineage>
</organism>
<protein>
    <submittedName>
        <fullName evidence="2">Helix-turn-helix domain-containing protein</fullName>
    </submittedName>
</protein>
<dbReference type="RefSeq" id="WP_093181921.1">
    <property type="nucleotide sequence ID" value="NZ_FMYH01000002.1"/>
</dbReference>
<dbReference type="OrthoDB" id="4829260at2"/>
<dbReference type="CDD" id="cd00093">
    <property type="entry name" value="HTH_XRE"/>
    <property type="match status" value="1"/>
</dbReference>
<dbReference type="InterPro" id="IPR001387">
    <property type="entry name" value="Cro/C1-type_HTH"/>
</dbReference>
<feature type="domain" description="HTH cro/C1-type" evidence="1">
    <location>
        <begin position="22"/>
        <end position="81"/>
    </location>
</feature>